<dbReference type="OrthoDB" id="5241763at2"/>
<evidence type="ECO:0000313" key="2">
    <source>
        <dbReference type="Proteomes" id="UP000271587"/>
    </source>
</evidence>
<sequence>MALLEHLAQNPTVQPALERATNAIEAVHRRPVNLRKVAITSSESAVRGAKSASMLTGEDQSICLKAYSVLAPESVDTTARTLRRAPLQVLARIDVLAGGSGRPAEGKSEAAQSLAAVLSKQPHPGVIPAVAMAAIAGQEMFGQRSLLLGLVAARAAAIAFGFDPRGLCVPEPYYYRRQKQCAALVRDALDSTDAMANWIAFTCEAFEGGAKEAEGIAAVAAQTG</sequence>
<dbReference type="KEGG" id="cgk:CGERO_09985"/>
<dbReference type="EMBL" id="CP033897">
    <property type="protein sequence ID" value="AZA12283.1"/>
    <property type="molecule type" value="Genomic_DNA"/>
</dbReference>
<dbReference type="RefSeq" id="WP_123935514.1">
    <property type="nucleotide sequence ID" value="NZ_CP033897.1"/>
</dbReference>
<reference evidence="1 2" key="1">
    <citation type="submission" date="2018-11" db="EMBL/GenBank/DDBJ databases">
        <authorList>
            <person name="Kleinhagauer T."/>
            <person name="Glaeser S.P."/>
            <person name="Spergser J."/>
            <person name="Ruckert C."/>
            <person name="Kaempfer P."/>
            <person name="Busse H.-J."/>
        </authorList>
    </citation>
    <scope>NUCLEOTIDE SEQUENCE [LARGE SCALE GENOMIC DNA]</scope>
    <source>
        <strain evidence="1 2">W8</strain>
    </source>
</reference>
<keyword evidence="2" id="KW-1185">Reference proteome</keyword>
<name>A0A3G6J3K9_9CORY</name>
<evidence type="ECO:0000313" key="1">
    <source>
        <dbReference type="EMBL" id="AZA12283.1"/>
    </source>
</evidence>
<evidence type="ECO:0008006" key="3">
    <source>
        <dbReference type="Google" id="ProtNLM"/>
    </source>
</evidence>
<protein>
    <recommendedName>
        <fullName evidence="3">Fido domain-containing protein</fullName>
    </recommendedName>
</protein>
<proteinExistence type="predicted"/>
<gene>
    <name evidence="1" type="ORF">CGERO_09985</name>
</gene>
<dbReference type="Proteomes" id="UP000271587">
    <property type="component" value="Chromosome"/>
</dbReference>
<accession>A0A3G6J3K9</accession>
<organism evidence="1 2">
    <name type="scientific">Corynebacterium gerontici</name>
    <dbReference type="NCBI Taxonomy" id="2079234"/>
    <lineage>
        <taxon>Bacteria</taxon>
        <taxon>Bacillati</taxon>
        <taxon>Actinomycetota</taxon>
        <taxon>Actinomycetes</taxon>
        <taxon>Mycobacteriales</taxon>
        <taxon>Corynebacteriaceae</taxon>
        <taxon>Corynebacterium</taxon>
    </lineage>
</organism>
<dbReference type="AlphaFoldDB" id="A0A3G6J3K9"/>